<proteinExistence type="predicted"/>
<dbReference type="STRING" id="262316.MAP_3258"/>
<dbReference type="HOGENOM" id="CLU_896660_0_0_11"/>
<dbReference type="AlphaFoldDB" id="Q73UV8"/>
<dbReference type="SMR" id="Q73UV8"/>
<reference evidence="1 2" key="1">
    <citation type="journal article" date="2005" name="Proc. Natl. Acad. Sci. U.S.A.">
        <title>The complete genome sequence of Mycobacterium avium subspecies paratuberculosis.</title>
        <authorList>
            <person name="Li L."/>
            <person name="Bannantine J.P."/>
            <person name="Zhang Q."/>
            <person name="Amonsin A."/>
            <person name="May B.J."/>
            <person name="Alt D."/>
            <person name="Banerji N."/>
            <person name="Kanjilal S."/>
            <person name="Kapur V."/>
        </authorList>
    </citation>
    <scope>NUCLEOTIDE SEQUENCE [LARGE SCALE GENOMIC DNA]</scope>
    <source>
        <strain evidence="2">ATCC BAA-968 / K-10</strain>
    </source>
</reference>
<dbReference type="KEGG" id="mpa:MAP_3258"/>
<dbReference type="EMBL" id="AE016958">
    <property type="protein sequence ID" value="AAS05806.1"/>
    <property type="molecule type" value="Genomic_DNA"/>
</dbReference>
<evidence type="ECO:0000313" key="2">
    <source>
        <dbReference type="Proteomes" id="UP000000580"/>
    </source>
</evidence>
<protein>
    <submittedName>
        <fullName evidence="1">Uncharacterized protein</fullName>
    </submittedName>
</protein>
<accession>Q73UV8</accession>
<dbReference type="InterPro" id="IPR011048">
    <property type="entry name" value="Haem_d1_sf"/>
</dbReference>
<sequence>MAVARRGMPWKNRAGGKSCARELGPGVVLRGGALTGVLAVSVGALVMSVACSRPGAATESAPELTVWPVGTALHQPVWSYRGHALVAVTEDQRVAEVAEDRAAAATTRLSAPLAAGRNLQISTKDPAVVFVPQPARGRVAVVDLQSLRQVGDFDAGPAPAYLSEDAGLRMLLALSSDGRSVTPVDQYGYRKLATAPIAGAPAEVIDGANRGREIDYHVYAPSGIRHYQGPDSPAPQRGSLDIDVAVSAGDGTAVTRSYVAGHDDAVLYAVDSRRGGQGIEVLASTRLPAPIRALGTDDTRIYAATDRQLVTLETASFTGFPARHIPVLRTVDYRSALPESARRAPLSGMAVGPHRVYLTLAQAPFVVGIAKPRL</sequence>
<dbReference type="Proteomes" id="UP000000580">
    <property type="component" value="Chromosome"/>
</dbReference>
<keyword evidence="2" id="KW-1185">Reference proteome</keyword>
<dbReference type="SUPFAM" id="SSF51004">
    <property type="entry name" value="C-terminal (heme d1) domain of cytochrome cd1-nitrite reductase"/>
    <property type="match status" value="1"/>
</dbReference>
<name>Q73UV8_MYCPA</name>
<evidence type="ECO:0000313" key="1">
    <source>
        <dbReference type="EMBL" id="AAS05806.1"/>
    </source>
</evidence>
<dbReference type="eggNOG" id="ENOG5034BQU">
    <property type="taxonomic scope" value="Bacteria"/>
</dbReference>
<gene>
    <name evidence="1" type="ordered locus">MAP_3258</name>
</gene>
<organism evidence="1 2">
    <name type="scientific">Mycolicibacterium paratuberculosis (strain ATCC BAA-968 / K-10)</name>
    <name type="common">Mycobacterium paratuberculosis</name>
    <dbReference type="NCBI Taxonomy" id="262316"/>
    <lineage>
        <taxon>Bacteria</taxon>
        <taxon>Bacillati</taxon>
        <taxon>Actinomycetota</taxon>
        <taxon>Actinomycetes</taxon>
        <taxon>Mycobacteriales</taxon>
        <taxon>Mycobacteriaceae</taxon>
        <taxon>Mycobacterium</taxon>
        <taxon>Mycobacterium avium complex (MAC)</taxon>
    </lineage>
</organism>